<keyword evidence="3" id="KW-1185">Reference proteome</keyword>
<feature type="transmembrane region" description="Helical" evidence="1">
    <location>
        <begin position="173"/>
        <end position="198"/>
    </location>
</feature>
<dbReference type="Proteomes" id="UP000011550">
    <property type="component" value="Unassembled WGS sequence"/>
</dbReference>
<dbReference type="RefSeq" id="WP_008319470.1">
    <property type="nucleotide sequence ID" value="NZ_AOLN01000010.1"/>
</dbReference>
<dbReference type="STRING" id="662479.C440_06612"/>
<evidence type="ECO:0000313" key="2">
    <source>
        <dbReference type="EMBL" id="ELZ95941.1"/>
    </source>
</evidence>
<sequence>MSSRSPRFIDEAHGLWSVAASCMALVQISIPDVSEVIRGAIKWLLVNTVEGILDALTIIFSFGFETFLFYPNPATVPILDTIWKLSLGAYAVLAGLSFLYILLISQYFPGTDAADLQYHLEQTTKYFVVVFVSRELIAFFAAFTNTLAGVYYRSSYDPSLGVSMIRQSMDSMTIFVGFQWGLLASILLFIAGVGLILLLVARMLIIFTTYALLPLLLGLKLVEVGPWSRLNDLGEKFITTSAKLMLYGLFVTALIWTSTLLTGLGTYDPPSDGSFAGGESLDATAPDAAFAASNPLPTVLKDFFFLVTPLLIIDFVGFQLVIELI</sequence>
<dbReference type="EMBL" id="AOLN01000010">
    <property type="protein sequence ID" value="ELZ95941.1"/>
    <property type="molecule type" value="Genomic_DNA"/>
</dbReference>
<name>M0IGQ0_9EURY</name>
<feature type="transmembrane region" description="Helical" evidence="1">
    <location>
        <begin position="82"/>
        <end position="108"/>
    </location>
</feature>
<feature type="transmembrane region" description="Helical" evidence="1">
    <location>
        <begin position="244"/>
        <end position="264"/>
    </location>
</feature>
<evidence type="ECO:0000256" key="1">
    <source>
        <dbReference type="SAM" id="Phobius"/>
    </source>
</evidence>
<dbReference type="AlphaFoldDB" id="M0IGQ0"/>
<keyword evidence="1" id="KW-0812">Transmembrane</keyword>
<organism evidence="2 3">
    <name type="scientific">Haloferax mucosum ATCC BAA-1512</name>
    <dbReference type="NCBI Taxonomy" id="662479"/>
    <lineage>
        <taxon>Archaea</taxon>
        <taxon>Methanobacteriati</taxon>
        <taxon>Methanobacteriota</taxon>
        <taxon>Stenosarchaea group</taxon>
        <taxon>Halobacteria</taxon>
        <taxon>Halobacteriales</taxon>
        <taxon>Haloferacaceae</taxon>
        <taxon>Haloferax</taxon>
    </lineage>
</organism>
<dbReference type="OrthoDB" id="351147at2157"/>
<evidence type="ECO:0000313" key="3">
    <source>
        <dbReference type="Proteomes" id="UP000011550"/>
    </source>
</evidence>
<reference evidence="2 3" key="1">
    <citation type="journal article" date="2014" name="PLoS Genet.">
        <title>Phylogenetically driven sequencing of extremely halophilic archaea reveals strategies for static and dynamic osmo-response.</title>
        <authorList>
            <person name="Becker E.A."/>
            <person name="Seitzer P.M."/>
            <person name="Tritt A."/>
            <person name="Larsen D."/>
            <person name="Krusor M."/>
            <person name="Yao A.I."/>
            <person name="Wu D."/>
            <person name="Madern D."/>
            <person name="Eisen J.A."/>
            <person name="Darling A.E."/>
            <person name="Facciotti M.T."/>
        </authorList>
    </citation>
    <scope>NUCLEOTIDE SEQUENCE [LARGE SCALE GENOMIC DNA]</scope>
    <source>
        <strain evidence="2 3">ATCC BAA-1512</strain>
    </source>
</reference>
<feature type="transmembrane region" description="Helical" evidence="1">
    <location>
        <begin position="128"/>
        <end position="152"/>
    </location>
</feature>
<keyword evidence="1" id="KW-0472">Membrane</keyword>
<feature type="transmembrane region" description="Helical" evidence="1">
    <location>
        <begin position="51"/>
        <end position="70"/>
    </location>
</feature>
<keyword evidence="1" id="KW-1133">Transmembrane helix</keyword>
<protein>
    <submittedName>
        <fullName evidence="2">Uncharacterized protein</fullName>
    </submittedName>
</protein>
<gene>
    <name evidence="2" type="ORF">C440_06612</name>
</gene>
<dbReference type="PROSITE" id="PS51257">
    <property type="entry name" value="PROKAR_LIPOPROTEIN"/>
    <property type="match status" value="1"/>
</dbReference>
<comment type="caution">
    <text evidence="2">The sequence shown here is derived from an EMBL/GenBank/DDBJ whole genome shotgun (WGS) entry which is preliminary data.</text>
</comment>
<dbReference type="PATRIC" id="fig|662479.7.peg.1335"/>
<feature type="transmembrane region" description="Helical" evidence="1">
    <location>
        <begin position="303"/>
        <end position="322"/>
    </location>
</feature>
<proteinExistence type="predicted"/>
<accession>M0IGQ0</accession>